<dbReference type="GO" id="GO:0032259">
    <property type="term" value="P:methylation"/>
    <property type="evidence" value="ECO:0007669"/>
    <property type="project" value="UniProtKB-KW"/>
</dbReference>
<dbReference type="PANTHER" id="PTHR43591:SF110">
    <property type="entry name" value="RHODANESE DOMAIN-CONTAINING PROTEIN"/>
    <property type="match status" value="1"/>
</dbReference>
<dbReference type="Pfam" id="PF08241">
    <property type="entry name" value="Methyltransf_11"/>
    <property type="match status" value="1"/>
</dbReference>
<keyword evidence="3" id="KW-1185">Reference proteome</keyword>
<dbReference type="AlphaFoldDB" id="A0AA41R8D3"/>
<reference evidence="2" key="1">
    <citation type="submission" date="2022-04" db="EMBL/GenBank/DDBJ databases">
        <title>Desulfatitalea alkaliphila sp. nov., a novel anaerobic sulfate-reducing bacterium isolated from terrestrial mud volcano, Taman Peninsula, Russia.</title>
        <authorList>
            <person name="Khomyakova M.A."/>
            <person name="Merkel A.Y."/>
            <person name="Slobodkin A.I."/>
        </authorList>
    </citation>
    <scope>NUCLEOTIDE SEQUENCE</scope>
    <source>
        <strain evidence="2">M08but</strain>
    </source>
</reference>
<name>A0AA41R8D3_9BACT</name>
<dbReference type="GO" id="GO:0008757">
    <property type="term" value="F:S-adenosylmethionine-dependent methyltransferase activity"/>
    <property type="evidence" value="ECO:0007669"/>
    <property type="project" value="InterPro"/>
</dbReference>
<dbReference type="InterPro" id="IPR013216">
    <property type="entry name" value="Methyltransf_11"/>
</dbReference>
<proteinExistence type="predicted"/>
<keyword evidence="2" id="KW-0489">Methyltransferase</keyword>
<dbReference type="Proteomes" id="UP001165427">
    <property type="component" value="Unassembled WGS sequence"/>
</dbReference>
<dbReference type="Gene3D" id="3.40.50.150">
    <property type="entry name" value="Vaccinia Virus protein VP39"/>
    <property type="match status" value="1"/>
</dbReference>
<dbReference type="SUPFAM" id="SSF53335">
    <property type="entry name" value="S-adenosyl-L-methionine-dependent methyltransferases"/>
    <property type="match status" value="1"/>
</dbReference>
<comment type="caution">
    <text evidence="2">The sequence shown here is derived from an EMBL/GenBank/DDBJ whole genome shotgun (WGS) entry which is preliminary data.</text>
</comment>
<dbReference type="PANTHER" id="PTHR43591">
    <property type="entry name" value="METHYLTRANSFERASE"/>
    <property type="match status" value="1"/>
</dbReference>
<dbReference type="EMBL" id="JALJRB010000036">
    <property type="protein sequence ID" value="MCJ8502886.1"/>
    <property type="molecule type" value="Genomic_DNA"/>
</dbReference>
<sequence>MEAKQETPKLWEATYEAKTAQELADAYGEWAELYDRDTIKVMGYVGPQTAVSMLDGYLNSKGCRVLDAGCGTGLVGEFLKHKGYKNIDAMDYSEDMLVEAEKKSVYKKLFQEDLNEGLEIPDNSYDATICVGTFTYAHVGPEAFEELLRVTKPGGYICFTIRDGAYEEYNYREKMLELEASSQWELQELREADYLVNEKVTAKFCTYKVLAN</sequence>
<accession>A0AA41R8D3</accession>
<dbReference type="InterPro" id="IPR029063">
    <property type="entry name" value="SAM-dependent_MTases_sf"/>
</dbReference>
<evidence type="ECO:0000259" key="1">
    <source>
        <dbReference type="Pfam" id="PF08241"/>
    </source>
</evidence>
<protein>
    <submittedName>
        <fullName evidence="2">Class I SAM-dependent methyltransferase</fullName>
    </submittedName>
</protein>
<dbReference type="RefSeq" id="WP_246914402.1">
    <property type="nucleotide sequence ID" value="NZ_JALJRB010000036.1"/>
</dbReference>
<keyword evidence="2" id="KW-0808">Transferase</keyword>
<dbReference type="CDD" id="cd02440">
    <property type="entry name" value="AdoMet_MTases"/>
    <property type="match status" value="1"/>
</dbReference>
<gene>
    <name evidence="2" type="ORF">MRX98_20085</name>
</gene>
<organism evidence="2 3">
    <name type="scientific">Desulfatitalea alkaliphila</name>
    <dbReference type="NCBI Taxonomy" id="2929485"/>
    <lineage>
        <taxon>Bacteria</taxon>
        <taxon>Pseudomonadati</taxon>
        <taxon>Thermodesulfobacteriota</taxon>
        <taxon>Desulfobacteria</taxon>
        <taxon>Desulfobacterales</taxon>
        <taxon>Desulfosarcinaceae</taxon>
        <taxon>Desulfatitalea</taxon>
    </lineage>
</organism>
<evidence type="ECO:0000313" key="2">
    <source>
        <dbReference type="EMBL" id="MCJ8502886.1"/>
    </source>
</evidence>
<evidence type="ECO:0000313" key="3">
    <source>
        <dbReference type="Proteomes" id="UP001165427"/>
    </source>
</evidence>
<feature type="domain" description="Methyltransferase type 11" evidence="1">
    <location>
        <begin position="66"/>
        <end position="159"/>
    </location>
</feature>